<sequence>MPTLKLTLVEGKNLPIADLKSSDPYVKMKTERSEVKSAIIKQNHLHPVWNETFVFEIDNPKLSSMELKVFDWDRLSADDEIGQYKILSFANFKKGVENDLWLNLTLPSCSKLSDPSQPSQLHVKTIPLDFGKE</sequence>
<dbReference type="SUPFAM" id="SSF49562">
    <property type="entry name" value="C2 domain (Calcium/lipid-binding domain, CaLB)"/>
    <property type="match status" value="1"/>
</dbReference>
<keyword evidence="2" id="KW-0106">Calcium</keyword>
<dbReference type="GeneID" id="68111791"/>
<comment type="caution">
    <text evidence="4">The sequence shown here is derived from an EMBL/GenBank/DDBJ whole genome shotgun (WGS) entry which is preliminary data.</text>
</comment>
<evidence type="ECO:0000313" key="4">
    <source>
        <dbReference type="EMBL" id="KAF0976674.1"/>
    </source>
</evidence>
<dbReference type="Proteomes" id="UP000444721">
    <property type="component" value="Unassembled WGS sequence"/>
</dbReference>
<dbReference type="PANTHER" id="PTHR45911">
    <property type="entry name" value="C2 DOMAIN-CONTAINING PROTEIN"/>
    <property type="match status" value="1"/>
</dbReference>
<dbReference type="OrthoDB" id="270970at2759"/>
<name>A0A6A5BR80_NAEFO</name>
<protein>
    <recommendedName>
        <fullName evidence="3">C2 domain-containing protein</fullName>
    </recommendedName>
</protein>
<dbReference type="OMA" id="GVENDLW"/>
<organism evidence="4 5">
    <name type="scientific">Naegleria fowleri</name>
    <name type="common">Brain eating amoeba</name>
    <dbReference type="NCBI Taxonomy" id="5763"/>
    <lineage>
        <taxon>Eukaryota</taxon>
        <taxon>Discoba</taxon>
        <taxon>Heterolobosea</taxon>
        <taxon>Tetramitia</taxon>
        <taxon>Eutetramitia</taxon>
        <taxon>Vahlkampfiidae</taxon>
        <taxon>Naegleria</taxon>
    </lineage>
</organism>
<dbReference type="PRINTS" id="PR00360">
    <property type="entry name" value="C2DOMAIN"/>
</dbReference>
<dbReference type="Gene3D" id="2.60.40.150">
    <property type="entry name" value="C2 domain"/>
    <property type="match status" value="1"/>
</dbReference>
<evidence type="ECO:0000256" key="2">
    <source>
        <dbReference type="ARBA" id="ARBA00022837"/>
    </source>
</evidence>
<evidence type="ECO:0000313" key="5">
    <source>
        <dbReference type="Proteomes" id="UP000444721"/>
    </source>
</evidence>
<dbReference type="CDD" id="cd00030">
    <property type="entry name" value="C2"/>
    <property type="match status" value="1"/>
</dbReference>
<dbReference type="VEuPathDB" id="AmoebaDB:NfTy_082560"/>
<dbReference type="VEuPathDB" id="AmoebaDB:NF0114710"/>
<accession>A0A6A5BR80</accession>
<reference evidence="4 5" key="1">
    <citation type="journal article" date="2019" name="Sci. Rep.">
        <title>Nanopore sequencing improves the draft genome of the human pathogenic amoeba Naegleria fowleri.</title>
        <authorList>
            <person name="Liechti N."/>
            <person name="Schurch N."/>
            <person name="Bruggmann R."/>
            <person name="Wittwer M."/>
        </authorList>
    </citation>
    <scope>NUCLEOTIDE SEQUENCE [LARGE SCALE GENOMIC DNA]</scope>
    <source>
        <strain evidence="4 5">ATCC 30894</strain>
    </source>
</reference>
<gene>
    <name evidence="4" type="ORF">FDP41_004573</name>
</gene>
<evidence type="ECO:0000259" key="3">
    <source>
        <dbReference type="PROSITE" id="PS50004"/>
    </source>
</evidence>
<dbReference type="Pfam" id="PF00168">
    <property type="entry name" value="C2"/>
    <property type="match status" value="1"/>
</dbReference>
<dbReference type="VEuPathDB" id="AmoebaDB:FDP41_004573"/>
<dbReference type="GO" id="GO:0046872">
    <property type="term" value="F:metal ion binding"/>
    <property type="evidence" value="ECO:0007669"/>
    <property type="project" value="UniProtKB-KW"/>
</dbReference>
<dbReference type="InterPro" id="IPR035892">
    <property type="entry name" value="C2_domain_sf"/>
</dbReference>
<dbReference type="EMBL" id="VFQX01000037">
    <property type="protein sequence ID" value="KAF0976674.1"/>
    <property type="molecule type" value="Genomic_DNA"/>
</dbReference>
<feature type="domain" description="C2" evidence="3">
    <location>
        <begin position="1"/>
        <end position="102"/>
    </location>
</feature>
<dbReference type="InterPro" id="IPR000008">
    <property type="entry name" value="C2_dom"/>
</dbReference>
<evidence type="ECO:0000256" key="1">
    <source>
        <dbReference type="ARBA" id="ARBA00022723"/>
    </source>
</evidence>
<dbReference type="AlphaFoldDB" id="A0A6A5BR80"/>
<keyword evidence="5" id="KW-1185">Reference proteome</keyword>
<dbReference type="SMART" id="SM00239">
    <property type="entry name" value="C2"/>
    <property type="match status" value="1"/>
</dbReference>
<proteinExistence type="predicted"/>
<dbReference type="PROSITE" id="PS50004">
    <property type="entry name" value="C2"/>
    <property type="match status" value="1"/>
</dbReference>
<dbReference type="RefSeq" id="XP_044561387.1">
    <property type="nucleotide sequence ID" value="XM_044708002.1"/>
</dbReference>
<keyword evidence="1" id="KW-0479">Metal-binding</keyword>